<dbReference type="GO" id="GO:1990195">
    <property type="term" value="C:macrolide transmembrane transporter complex"/>
    <property type="evidence" value="ECO:0007669"/>
    <property type="project" value="InterPro"/>
</dbReference>
<evidence type="ECO:0000256" key="4">
    <source>
        <dbReference type="ARBA" id="ARBA00022475"/>
    </source>
</evidence>
<evidence type="ECO:0000256" key="7">
    <source>
        <dbReference type="ARBA" id="ARBA00023136"/>
    </source>
</evidence>
<keyword evidence="5" id="KW-0997">Cell inner membrane</keyword>
<dbReference type="InterPro" id="IPR058624">
    <property type="entry name" value="MdtA-like_HH"/>
</dbReference>
<dbReference type="Gene3D" id="2.40.30.170">
    <property type="match status" value="1"/>
</dbReference>
<feature type="transmembrane region" description="Helical" evidence="10">
    <location>
        <begin position="28"/>
        <end position="44"/>
    </location>
</feature>
<accession>A0A364JVM9</accession>
<feature type="domain" description="Multidrug resistance protein MdtA-like alpha-helical hairpin" evidence="11">
    <location>
        <begin position="127"/>
        <end position="204"/>
    </location>
</feature>
<evidence type="ECO:0000313" key="16">
    <source>
        <dbReference type="Proteomes" id="UP000249453"/>
    </source>
</evidence>
<dbReference type="PANTHER" id="PTHR30469">
    <property type="entry name" value="MULTIDRUG RESISTANCE PROTEIN MDTA"/>
    <property type="match status" value="1"/>
</dbReference>
<keyword evidence="10" id="KW-0812">Transmembrane</keyword>
<keyword evidence="6 8" id="KW-0175">Coiled coil</keyword>
<dbReference type="Gene3D" id="6.10.140.1990">
    <property type="match status" value="1"/>
</dbReference>
<dbReference type="InterPro" id="IPR030190">
    <property type="entry name" value="MacA_alpha-hairpin_sf"/>
</dbReference>
<dbReference type="AlphaFoldDB" id="A0A364JVM9"/>
<dbReference type="RefSeq" id="WP_111575127.1">
    <property type="nucleotide sequence ID" value="NZ_JBHEEY010000005.1"/>
</dbReference>
<evidence type="ECO:0000256" key="3">
    <source>
        <dbReference type="ARBA" id="ARBA00022448"/>
    </source>
</evidence>
<dbReference type="Gene3D" id="2.40.50.100">
    <property type="match status" value="1"/>
</dbReference>
<dbReference type="InterPro" id="IPR006143">
    <property type="entry name" value="RND_pump_MFP"/>
</dbReference>
<dbReference type="NCBIfam" id="TIGR01730">
    <property type="entry name" value="RND_mfp"/>
    <property type="match status" value="1"/>
</dbReference>
<keyword evidence="7 10" id="KW-0472">Membrane</keyword>
<dbReference type="OrthoDB" id="9791520at2"/>
<evidence type="ECO:0000259" key="13">
    <source>
        <dbReference type="Pfam" id="PF25944"/>
    </source>
</evidence>
<dbReference type="Pfam" id="PF25876">
    <property type="entry name" value="HH_MFP_RND"/>
    <property type="match status" value="1"/>
</dbReference>
<reference evidence="15 16" key="1">
    <citation type="submission" date="2018-06" db="EMBL/GenBank/DDBJ databases">
        <title>Genomic Encyclopedia of Type Strains, Phase IV (KMG-IV): sequencing the most valuable type-strain genomes for metagenomic binning, comparative biology and taxonomic classification.</title>
        <authorList>
            <person name="Goeker M."/>
        </authorList>
    </citation>
    <scope>NUCLEOTIDE SEQUENCE [LARGE SCALE GENOMIC DNA]</scope>
    <source>
        <strain evidence="15 16">DSM 26720</strain>
    </source>
</reference>
<evidence type="ECO:0000256" key="2">
    <source>
        <dbReference type="ARBA" id="ARBA00009477"/>
    </source>
</evidence>
<feature type="compositionally biased region" description="Polar residues" evidence="9">
    <location>
        <begin position="1"/>
        <end position="16"/>
    </location>
</feature>
<evidence type="ECO:0000256" key="9">
    <source>
        <dbReference type="SAM" id="MobiDB-lite"/>
    </source>
</evidence>
<dbReference type="Gene3D" id="6.20.50.140">
    <property type="match status" value="1"/>
</dbReference>
<dbReference type="Pfam" id="PF25944">
    <property type="entry name" value="Beta-barrel_RND"/>
    <property type="match status" value="1"/>
</dbReference>
<evidence type="ECO:0000256" key="6">
    <source>
        <dbReference type="ARBA" id="ARBA00023054"/>
    </source>
</evidence>
<evidence type="ECO:0000256" key="8">
    <source>
        <dbReference type="SAM" id="Coils"/>
    </source>
</evidence>
<dbReference type="SUPFAM" id="SSF111369">
    <property type="entry name" value="HlyD-like secretion proteins"/>
    <property type="match status" value="1"/>
</dbReference>
<evidence type="ECO:0000313" key="15">
    <source>
        <dbReference type="EMBL" id="RAK29953.1"/>
    </source>
</evidence>
<keyword evidence="4" id="KW-1003">Cell membrane</keyword>
<keyword evidence="10" id="KW-1133">Transmembrane helix</keyword>
<dbReference type="InterPro" id="IPR058627">
    <property type="entry name" value="MdtA-like_C"/>
</dbReference>
<protein>
    <submittedName>
        <fullName evidence="15">Macrolide-specific efflux system membrane fusion protein</fullName>
    </submittedName>
</protein>
<feature type="coiled-coil region" evidence="8">
    <location>
        <begin position="118"/>
        <end position="200"/>
    </location>
</feature>
<feature type="region of interest" description="Disordered" evidence="9">
    <location>
        <begin position="1"/>
        <end position="21"/>
    </location>
</feature>
<evidence type="ECO:0000256" key="10">
    <source>
        <dbReference type="SAM" id="Phobius"/>
    </source>
</evidence>
<name>A0A364JVM9_9HYPH</name>
<feature type="region of interest" description="Disordered" evidence="9">
    <location>
        <begin position="386"/>
        <end position="407"/>
    </location>
</feature>
<dbReference type="Pfam" id="PF25917">
    <property type="entry name" value="BSH_RND"/>
    <property type="match status" value="1"/>
</dbReference>
<feature type="compositionally biased region" description="Polar residues" evidence="9">
    <location>
        <begin position="387"/>
        <end position="396"/>
    </location>
</feature>
<evidence type="ECO:0000259" key="12">
    <source>
        <dbReference type="Pfam" id="PF25917"/>
    </source>
</evidence>
<keyword evidence="3" id="KW-0813">Transport</keyword>
<evidence type="ECO:0000259" key="14">
    <source>
        <dbReference type="Pfam" id="PF25967"/>
    </source>
</evidence>
<comment type="subcellular location">
    <subcellularLocation>
        <location evidence="1">Cell membrane</location>
    </subcellularLocation>
</comment>
<dbReference type="Pfam" id="PF25967">
    <property type="entry name" value="RND-MFP_C"/>
    <property type="match status" value="1"/>
</dbReference>
<organism evidence="15 16">
    <name type="scientific">Falsochrobactrum ovis</name>
    <dbReference type="NCBI Taxonomy" id="1293442"/>
    <lineage>
        <taxon>Bacteria</taxon>
        <taxon>Pseudomonadati</taxon>
        <taxon>Pseudomonadota</taxon>
        <taxon>Alphaproteobacteria</taxon>
        <taxon>Hyphomicrobiales</taxon>
        <taxon>Brucellaceae</taxon>
        <taxon>Falsochrobactrum</taxon>
    </lineage>
</organism>
<evidence type="ECO:0000256" key="5">
    <source>
        <dbReference type="ARBA" id="ARBA00022519"/>
    </source>
</evidence>
<dbReference type="GO" id="GO:1990281">
    <property type="term" value="C:efflux pump complex"/>
    <property type="evidence" value="ECO:0007669"/>
    <property type="project" value="TreeGrafter"/>
</dbReference>
<dbReference type="GO" id="GO:0030313">
    <property type="term" value="C:cell envelope"/>
    <property type="evidence" value="ECO:0007669"/>
    <property type="project" value="UniProtKB-SubCell"/>
</dbReference>
<comment type="caution">
    <text evidence="15">The sequence shown here is derived from an EMBL/GenBank/DDBJ whole genome shotgun (WGS) entry which is preliminary data.</text>
</comment>
<dbReference type="GO" id="GO:1990961">
    <property type="term" value="P:xenobiotic detoxification by transmembrane export across the plasma membrane"/>
    <property type="evidence" value="ECO:0007669"/>
    <property type="project" value="InterPro"/>
</dbReference>
<evidence type="ECO:0000259" key="11">
    <source>
        <dbReference type="Pfam" id="PF25876"/>
    </source>
</evidence>
<dbReference type="GO" id="GO:0015562">
    <property type="term" value="F:efflux transmembrane transporter activity"/>
    <property type="evidence" value="ECO:0007669"/>
    <property type="project" value="TreeGrafter"/>
</dbReference>
<keyword evidence="16" id="KW-1185">Reference proteome</keyword>
<dbReference type="InterPro" id="IPR058626">
    <property type="entry name" value="MdtA-like_b-barrel"/>
</dbReference>
<dbReference type="PANTHER" id="PTHR30469:SF33">
    <property type="entry name" value="SLR1207 PROTEIN"/>
    <property type="match status" value="1"/>
</dbReference>
<dbReference type="Proteomes" id="UP000249453">
    <property type="component" value="Unassembled WGS sequence"/>
</dbReference>
<gene>
    <name evidence="15" type="ORF">C7374_10410</name>
</gene>
<comment type="similarity">
    <text evidence="2">Belongs to the membrane fusion protein (MFP) (TC 8.A.1) family.</text>
</comment>
<dbReference type="EMBL" id="QLMK01000004">
    <property type="protein sequence ID" value="RAK29953.1"/>
    <property type="molecule type" value="Genomic_DNA"/>
</dbReference>
<feature type="domain" description="Multidrug resistance protein MdtA-like barrel-sandwich hybrid" evidence="12">
    <location>
        <begin position="81"/>
        <end position="236"/>
    </location>
</feature>
<proteinExistence type="inferred from homology"/>
<evidence type="ECO:0000256" key="1">
    <source>
        <dbReference type="ARBA" id="ARBA00004236"/>
    </source>
</evidence>
<dbReference type="InterPro" id="IPR058625">
    <property type="entry name" value="MdtA-like_BSH"/>
</dbReference>
<dbReference type="GO" id="GO:0019898">
    <property type="term" value="C:extrinsic component of membrane"/>
    <property type="evidence" value="ECO:0007669"/>
    <property type="project" value="InterPro"/>
</dbReference>
<sequence length="407" mass="44497">MHKPNDTAQLASQANPTRKARRKTRNRWLWFAAVLGLGAVWYFTSAHDTVSEKNAYLAETVRRGNIENAITAVGKINPSRSINVGAQVSGQLQSLKVEIGDSVTEGQLLAEIDPSPSEKRLEMARAQLDNLKAQLLNKQAQLELKKLNAARQRSLLKTRSVSQSIIDQADAELTMADADVRALSAQIRQQEAQVDSYRVDLGYTKIYSPTAGTVVDQAAKEGETLNAAQSTPTIVTIADLQLMTVEAQVSEADIGSLKIGMPAYFTLLGRPDKHFTGTLRQIKPTPQITNNVVLYDASFDVPNPDGELMIDMSAQVYFVIDQADDVLLVPNSALQDEMKDGKSITTVQLVNKDGSLSRREVEIGVRSRVEAEVKSGLEEGDKVVVTTGANSPNNSESRGRRSGMRMF</sequence>
<feature type="domain" description="Multidrug resistance protein MdtA-like C-terminal permuted SH3" evidence="14">
    <location>
        <begin position="325"/>
        <end position="386"/>
    </location>
</feature>
<feature type="domain" description="Multidrug resistance protein MdtA-like beta-barrel" evidence="13">
    <location>
        <begin position="243"/>
        <end position="317"/>
    </location>
</feature>